<dbReference type="PANTHER" id="PTHR43433:SF5">
    <property type="entry name" value="AB HYDROLASE-1 DOMAIN-CONTAINING PROTEIN"/>
    <property type="match status" value="1"/>
</dbReference>
<evidence type="ECO:0000259" key="1">
    <source>
        <dbReference type="Pfam" id="PF00561"/>
    </source>
</evidence>
<dbReference type="Pfam" id="PF00561">
    <property type="entry name" value="Abhydrolase_1"/>
    <property type="match status" value="1"/>
</dbReference>
<dbReference type="AlphaFoldDB" id="A0A8H6CJE6"/>
<dbReference type="InterPro" id="IPR000073">
    <property type="entry name" value="AB_hydrolase_1"/>
</dbReference>
<name>A0A8H6CJE6_9LECA</name>
<organism evidence="2 3">
    <name type="scientific">Letharia columbiana</name>
    <dbReference type="NCBI Taxonomy" id="112416"/>
    <lineage>
        <taxon>Eukaryota</taxon>
        <taxon>Fungi</taxon>
        <taxon>Dikarya</taxon>
        <taxon>Ascomycota</taxon>
        <taxon>Pezizomycotina</taxon>
        <taxon>Lecanoromycetes</taxon>
        <taxon>OSLEUM clade</taxon>
        <taxon>Lecanoromycetidae</taxon>
        <taxon>Lecanorales</taxon>
        <taxon>Lecanorineae</taxon>
        <taxon>Parmeliaceae</taxon>
        <taxon>Letharia</taxon>
    </lineage>
</organism>
<protein>
    <recommendedName>
        <fullName evidence="1">AB hydrolase-1 domain-containing protein</fullName>
    </recommendedName>
</protein>
<feature type="domain" description="AB hydrolase-1" evidence="1">
    <location>
        <begin position="100"/>
        <end position="351"/>
    </location>
</feature>
<dbReference type="Gene3D" id="3.40.50.1820">
    <property type="entry name" value="alpha/beta hydrolase"/>
    <property type="match status" value="1"/>
</dbReference>
<dbReference type="OrthoDB" id="19657at2759"/>
<reference evidence="2 3" key="1">
    <citation type="journal article" date="2020" name="Genomics">
        <title>Complete, high-quality genomes from long-read metagenomic sequencing of two wolf lichen thalli reveals enigmatic genome architecture.</title>
        <authorList>
            <person name="McKenzie S.K."/>
            <person name="Walston R.F."/>
            <person name="Allen J.L."/>
        </authorList>
    </citation>
    <scope>NUCLEOTIDE SEQUENCE [LARGE SCALE GENOMIC DNA]</scope>
    <source>
        <strain evidence="2">WasteWater2</strain>
    </source>
</reference>
<keyword evidence="3" id="KW-1185">Reference proteome</keyword>
<dbReference type="SUPFAM" id="SSF53474">
    <property type="entry name" value="alpha/beta-Hydrolases"/>
    <property type="match status" value="1"/>
</dbReference>
<accession>A0A8H6CJE6</accession>
<proteinExistence type="predicted"/>
<dbReference type="PANTHER" id="PTHR43433">
    <property type="entry name" value="HYDROLASE, ALPHA/BETA FOLD FAMILY PROTEIN"/>
    <property type="match status" value="1"/>
</dbReference>
<sequence>MVPNLGGPCTHPLSYSVIFSFNTLLISETSKRRLTACLLERRDMSLTAAEVVEHPAFNTVIWDLKPTEKGRCAVAHGRGGPIDIAYEIHGAGPVKLVWIMGLGAFKWYWQRQTVDFGHDQPSKYSCLIFDNRGMGESDKPVMRYSTSEMAKDTFDLLDHLGWIGERSVHVIGISMGGMIAQEMACLDPERMASLSLVSTAAQLKNTIGYFENLRDRINIFIPKSLDKQIAEVKTRVSDSWLSQPDQDGDYPTNGDRFAAQELTKRQDTEGFTRKGFICQALAAGWHKKSPEQLTEIAEKVGRERILVIHGTTDNLITVPHGEILAKELGGEEMGVTKRIFEGRGHYLPLEERAEFKKLIEGIVEKAEAMR</sequence>
<comment type="caution">
    <text evidence="2">The sequence shown here is derived from an EMBL/GenBank/DDBJ whole genome shotgun (WGS) entry which is preliminary data.</text>
</comment>
<evidence type="ECO:0000313" key="2">
    <source>
        <dbReference type="EMBL" id="KAF6224638.1"/>
    </source>
</evidence>
<evidence type="ECO:0000313" key="3">
    <source>
        <dbReference type="Proteomes" id="UP000578531"/>
    </source>
</evidence>
<dbReference type="EMBL" id="JACCJC010000115">
    <property type="protein sequence ID" value="KAF6224638.1"/>
    <property type="molecule type" value="Genomic_DNA"/>
</dbReference>
<gene>
    <name evidence="2" type="ORF">HO173_012981</name>
</gene>
<dbReference type="RefSeq" id="XP_037158336.1">
    <property type="nucleotide sequence ID" value="XM_037314810.1"/>
</dbReference>
<dbReference type="Proteomes" id="UP000578531">
    <property type="component" value="Unassembled WGS sequence"/>
</dbReference>
<dbReference type="InterPro" id="IPR050471">
    <property type="entry name" value="AB_hydrolase"/>
</dbReference>
<dbReference type="InterPro" id="IPR029058">
    <property type="entry name" value="AB_hydrolase_fold"/>
</dbReference>
<dbReference type="GeneID" id="59294613"/>